<dbReference type="InterPro" id="IPR056647">
    <property type="entry name" value="DUF7745"/>
</dbReference>
<dbReference type="Gene3D" id="3.40.525.10">
    <property type="entry name" value="CRAL-TRIO lipid binding domain"/>
    <property type="match status" value="1"/>
</dbReference>
<dbReference type="Proteomes" id="UP000436088">
    <property type="component" value="Unassembled WGS sequence"/>
</dbReference>
<feature type="domain" description="DUF7745" evidence="1">
    <location>
        <begin position="254"/>
        <end position="468"/>
    </location>
</feature>
<comment type="caution">
    <text evidence="2">The sequence shown here is derived from an EMBL/GenBank/DDBJ whole genome shotgun (WGS) entry which is preliminary data.</text>
</comment>
<sequence>MLYSVFSPFLTQRTKSKFVISREEFVAETLYKFIRPEDVLVLYGGLSRPNNSQNDPPKPVSEFVIKGGEKVNIQIEVIKGYRYLATVYRYLATCSNQIVPNSEVRQWAEDLQRQGGDSLQDDYVSELISYAPVSLKRNDIQDLRGIWESWDSNKKLQFYQIYRDIPYLLYVEVDDDLLRALIQFWNPRYNCFTLNKEDLVPTIEEYTTLLHIEGALENRIYSRSIKTQPFLVKLAKIVGVREEWVVSRTKQKGLYGMVIFPKVLGYIEAAVVDLFDQLPKRVNPTSAILTETFRSLNACRKLGGGRFSGCAQLFYVWIRSHFWRIEKVSYRCFNTDYSPLKEFLEQEWPKEITKDMWINAFRNLQSDDIVWRAPWQIQKEFFYKCGDYKWVMLLGLWGEIGYAPLLVIRQYEGRQFVPVTAGLHSSEFAFHSKNYKRNIMEAFTAWKTTFCIRAKATKEMLTPNYEEWRSVRKNENIPLSDQNEDISMEDRIKVVPSDIEILRVEFEAEREAQCTMLRESKEKVDGEFRTLKKNYHELYKSRKALGPSRSTIQMTKELNIEKSRVKDLKGKNSRLLKSLEKGKQKMEDFEVDRRERIIKHKAEHCEIMNEMQRERDRSKDLEEMKNDMLDKFEGEKNTMFKGFESEINHLIAELEVRGQRIEEFDVEKEKWELERKNFNTKLELEQEVASNWMQRCRNKNVQI</sequence>
<dbReference type="PANTHER" id="PTHR48200:SF1">
    <property type="entry name" value="AMINOTRANSFERASE-LIKE PLANT MOBILE DOMAIN-CONTAINING PROTEIN"/>
    <property type="match status" value="1"/>
</dbReference>
<dbReference type="PANTHER" id="PTHR48200">
    <property type="entry name" value="PROTEIN, PUTATIVE-RELATED"/>
    <property type="match status" value="1"/>
</dbReference>
<organism evidence="2 3">
    <name type="scientific">Hibiscus syriacus</name>
    <name type="common">Rose of Sharon</name>
    <dbReference type="NCBI Taxonomy" id="106335"/>
    <lineage>
        <taxon>Eukaryota</taxon>
        <taxon>Viridiplantae</taxon>
        <taxon>Streptophyta</taxon>
        <taxon>Embryophyta</taxon>
        <taxon>Tracheophyta</taxon>
        <taxon>Spermatophyta</taxon>
        <taxon>Magnoliopsida</taxon>
        <taxon>eudicotyledons</taxon>
        <taxon>Gunneridae</taxon>
        <taxon>Pentapetalae</taxon>
        <taxon>rosids</taxon>
        <taxon>malvids</taxon>
        <taxon>Malvales</taxon>
        <taxon>Malvaceae</taxon>
        <taxon>Malvoideae</taxon>
        <taxon>Hibiscus</taxon>
    </lineage>
</organism>
<dbReference type="AlphaFoldDB" id="A0A6A2X1U5"/>
<keyword evidence="3" id="KW-1185">Reference proteome</keyword>
<dbReference type="InterPro" id="IPR036865">
    <property type="entry name" value="CRAL-TRIO_dom_sf"/>
</dbReference>
<protein>
    <recommendedName>
        <fullName evidence="1">DUF7745 domain-containing protein</fullName>
    </recommendedName>
</protein>
<evidence type="ECO:0000313" key="3">
    <source>
        <dbReference type="Proteomes" id="UP000436088"/>
    </source>
</evidence>
<dbReference type="Pfam" id="PF24924">
    <property type="entry name" value="DUF7745"/>
    <property type="match status" value="2"/>
</dbReference>
<reference evidence="2" key="1">
    <citation type="submission" date="2019-09" db="EMBL/GenBank/DDBJ databases">
        <title>Draft genome information of white flower Hibiscus syriacus.</title>
        <authorList>
            <person name="Kim Y.-M."/>
        </authorList>
    </citation>
    <scope>NUCLEOTIDE SEQUENCE [LARGE SCALE GENOMIC DNA]</scope>
    <source>
        <strain evidence="2">YM2019G1</strain>
    </source>
</reference>
<dbReference type="SUPFAM" id="SSF52087">
    <property type="entry name" value="CRAL/TRIO domain"/>
    <property type="match status" value="1"/>
</dbReference>
<dbReference type="EMBL" id="VEPZ02001550">
    <property type="protein sequence ID" value="KAE8668441.1"/>
    <property type="molecule type" value="Genomic_DNA"/>
</dbReference>
<name>A0A6A2X1U5_HIBSY</name>
<feature type="domain" description="DUF7745" evidence="1">
    <location>
        <begin position="150"/>
        <end position="252"/>
    </location>
</feature>
<evidence type="ECO:0000259" key="1">
    <source>
        <dbReference type="Pfam" id="PF24924"/>
    </source>
</evidence>
<accession>A0A6A2X1U5</accession>
<gene>
    <name evidence="2" type="ORF">F3Y22_tig00112319pilonHSYRG00027</name>
</gene>
<proteinExistence type="predicted"/>
<evidence type="ECO:0000313" key="2">
    <source>
        <dbReference type="EMBL" id="KAE8668441.1"/>
    </source>
</evidence>